<dbReference type="Pfam" id="PF02749">
    <property type="entry name" value="QRPTase_N"/>
    <property type="match status" value="1"/>
</dbReference>
<dbReference type="PANTHER" id="PTHR32179">
    <property type="entry name" value="NICOTINATE-NUCLEOTIDE PYROPHOSPHORYLASE [CARBOXYLATING]"/>
    <property type="match status" value="1"/>
</dbReference>
<dbReference type="InterPro" id="IPR037128">
    <property type="entry name" value="Quinolinate_PRibosylTase_N_sf"/>
</dbReference>
<gene>
    <name evidence="12" type="primary">nadC</name>
    <name evidence="12" type="ORF">EM20IM_05235</name>
</gene>
<organism evidence="12 13">
    <name type="scientific">Candidatus Methylacidiphilum infernorum</name>
    <dbReference type="NCBI Taxonomy" id="511746"/>
    <lineage>
        <taxon>Bacteria</taxon>
        <taxon>Pseudomonadati</taxon>
        <taxon>Verrucomicrobiota</taxon>
        <taxon>Methylacidiphilae</taxon>
        <taxon>Methylacidiphilales</taxon>
        <taxon>Methylacidiphilaceae</taxon>
        <taxon>Methylacidiphilum (ex Ratnadevi et al. 2023)</taxon>
    </lineage>
</organism>
<evidence type="ECO:0000256" key="6">
    <source>
        <dbReference type="ARBA" id="ARBA00022676"/>
    </source>
</evidence>
<evidence type="ECO:0000256" key="2">
    <source>
        <dbReference type="ARBA" id="ARBA00004893"/>
    </source>
</evidence>
<protein>
    <recommendedName>
        <fullName evidence="4">nicotinate-nucleotide diphosphorylase (carboxylating)</fullName>
        <ecNumber evidence="4">2.4.2.19</ecNumber>
    </recommendedName>
    <alternativeName>
        <fullName evidence="8">Quinolinate phosphoribosyltransferase [decarboxylating]</fullName>
    </alternativeName>
</protein>
<proteinExistence type="inferred from homology"/>
<evidence type="ECO:0000256" key="7">
    <source>
        <dbReference type="ARBA" id="ARBA00022679"/>
    </source>
</evidence>
<accession>A0ABX7PSY8</accession>
<dbReference type="Gene3D" id="3.20.20.70">
    <property type="entry name" value="Aldolase class I"/>
    <property type="match status" value="1"/>
</dbReference>
<dbReference type="CDD" id="cd01572">
    <property type="entry name" value="QPRTase"/>
    <property type="match status" value="1"/>
</dbReference>
<dbReference type="InterPro" id="IPR027277">
    <property type="entry name" value="NadC/ModD"/>
</dbReference>
<dbReference type="InterPro" id="IPR004393">
    <property type="entry name" value="NadC"/>
</dbReference>
<dbReference type="GO" id="GO:0004514">
    <property type="term" value="F:nicotinate-nucleotide diphosphorylase (carboxylating) activity"/>
    <property type="evidence" value="ECO:0007669"/>
    <property type="project" value="UniProtKB-EC"/>
</dbReference>
<dbReference type="NCBIfam" id="TIGR00078">
    <property type="entry name" value="nadC"/>
    <property type="match status" value="1"/>
</dbReference>
<evidence type="ECO:0000259" key="10">
    <source>
        <dbReference type="Pfam" id="PF01729"/>
    </source>
</evidence>
<dbReference type="InterPro" id="IPR013785">
    <property type="entry name" value="Aldolase_TIM"/>
</dbReference>
<sequence length="295" mass="32574">MEVKKNSPLYSIPEFILKKIIQQSLEEDIALADLTSSLLISQDTEAKAQVIVREQAILCGLPLVNMVFSFIDPSVECLFFSEDGQEVGKNTPVMEISGKAQSLLLGERVALNFLSHLCGVSTLTSQFVQAVKGTKTRILDTRKTLPGLRLLQKYAVICGGGANHRFSLGDHILIKDNHIALLKKKHGAGWLEWIKSRLEGVRHQKPFIKVEIEASSLEEVSLFCELSPDIIMLDNMDVEEIERALKIIGNKTLVEVSGRVDKEKLIAVSQLGVDFVSLGLLTHSARAVDVSMDIV</sequence>
<keyword evidence="13" id="KW-1185">Reference proteome</keyword>
<dbReference type="InterPro" id="IPR022412">
    <property type="entry name" value="Quinolinate_PRibosylTrfase_N"/>
</dbReference>
<dbReference type="InterPro" id="IPR002638">
    <property type="entry name" value="Quinolinate_PRibosylTrfase_C"/>
</dbReference>
<comment type="pathway">
    <text evidence="2">Cofactor biosynthesis; NAD(+) biosynthesis; nicotinate D-ribonucleotide from quinolinate: step 1/1.</text>
</comment>
<evidence type="ECO:0000256" key="9">
    <source>
        <dbReference type="PIRNR" id="PIRNR006250"/>
    </source>
</evidence>
<evidence type="ECO:0000259" key="11">
    <source>
        <dbReference type="Pfam" id="PF02749"/>
    </source>
</evidence>
<dbReference type="RefSeq" id="WP_206843491.1">
    <property type="nucleotide sequence ID" value="NZ_CP065956.1"/>
</dbReference>
<reference evidence="12 13" key="1">
    <citation type="submission" date="2020-12" db="EMBL/GenBank/DDBJ databases">
        <authorList>
            <person name="Awala S.I."/>
            <person name="Gwak J.-H."/>
            <person name="Kim S.-J."/>
            <person name="Rhee S.-K."/>
        </authorList>
    </citation>
    <scope>NUCLEOTIDE SEQUENCE [LARGE SCALE GENOMIC DNA]</scope>
    <source>
        <strain evidence="12 13">IT5</strain>
    </source>
</reference>
<evidence type="ECO:0000256" key="8">
    <source>
        <dbReference type="ARBA" id="ARBA00033102"/>
    </source>
</evidence>
<dbReference type="EC" id="2.4.2.19" evidence="4"/>
<dbReference type="PANTHER" id="PTHR32179:SF3">
    <property type="entry name" value="NICOTINATE-NUCLEOTIDE PYROPHOSPHORYLASE [CARBOXYLATING]"/>
    <property type="match status" value="1"/>
</dbReference>
<evidence type="ECO:0000313" key="12">
    <source>
        <dbReference type="EMBL" id="QSR85930.1"/>
    </source>
</evidence>
<dbReference type="SUPFAM" id="SSF51690">
    <property type="entry name" value="Nicotinate/Quinolinate PRTase C-terminal domain-like"/>
    <property type="match status" value="1"/>
</dbReference>
<dbReference type="InterPro" id="IPR036068">
    <property type="entry name" value="Nicotinate_pribotase-like_C"/>
</dbReference>
<keyword evidence="5" id="KW-0662">Pyridine nucleotide biosynthesis</keyword>
<evidence type="ECO:0000313" key="13">
    <source>
        <dbReference type="Proteomes" id="UP000663088"/>
    </source>
</evidence>
<keyword evidence="7 9" id="KW-0808">Transferase</keyword>
<dbReference type="PIRSF" id="PIRSF006250">
    <property type="entry name" value="NadC_ModD"/>
    <property type="match status" value="1"/>
</dbReference>
<feature type="domain" description="Quinolinate phosphoribosyl transferase N-terminal" evidence="11">
    <location>
        <begin position="33"/>
        <end position="118"/>
    </location>
</feature>
<evidence type="ECO:0000256" key="3">
    <source>
        <dbReference type="ARBA" id="ARBA00009400"/>
    </source>
</evidence>
<evidence type="ECO:0000256" key="4">
    <source>
        <dbReference type="ARBA" id="ARBA00011944"/>
    </source>
</evidence>
<evidence type="ECO:0000256" key="5">
    <source>
        <dbReference type="ARBA" id="ARBA00022642"/>
    </source>
</evidence>
<dbReference type="SUPFAM" id="SSF54675">
    <property type="entry name" value="Nicotinate/Quinolinate PRTase N-terminal domain-like"/>
    <property type="match status" value="1"/>
</dbReference>
<comment type="function">
    <text evidence="1">Involved in the catabolism of quinolinic acid (QA).</text>
</comment>
<dbReference type="Pfam" id="PF01729">
    <property type="entry name" value="QRPTase_C"/>
    <property type="match status" value="1"/>
</dbReference>
<keyword evidence="6 9" id="KW-0328">Glycosyltransferase</keyword>
<dbReference type="Proteomes" id="UP000663088">
    <property type="component" value="Chromosome"/>
</dbReference>
<name>A0ABX7PSY8_9BACT</name>
<dbReference type="Gene3D" id="3.90.1170.20">
    <property type="entry name" value="Quinolinate phosphoribosyl transferase, N-terminal domain"/>
    <property type="match status" value="1"/>
</dbReference>
<dbReference type="EMBL" id="CP065956">
    <property type="protein sequence ID" value="QSR85930.1"/>
    <property type="molecule type" value="Genomic_DNA"/>
</dbReference>
<feature type="domain" description="Quinolinate phosphoribosyl transferase C-terminal" evidence="10">
    <location>
        <begin position="120"/>
        <end position="293"/>
    </location>
</feature>
<evidence type="ECO:0000256" key="1">
    <source>
        <dbReference type="ARBA" id="ARBA00003237"/>
    </source>
</evidence>
<comment type="similarity">
    <text evidence="3 9">Belongs to the NadC/ModD family.</text>
</comment>